<dbReference type="InterPro" id="IPR023214">
    <property type="entry name" value="HAD_sf"/>
</dbReference>
<evidence type="ECO:0000256" key="1">
    <source>
        <dbReference type="ARBA" id="ARBA00001946"/>
    </source>
</evidence>
<dbReference type="InterPro" id="IPR036412">
    <property type="entry name" value="HAD-like_sf"/>
</dbReference>
<evidence type="ECO:0000256" key="2">
    <source>
        <dbReference type="ARBA" id="ARBA00006171"/>
    </source>
</evidence>
<evidence type="ECO:0000256" key="4">
    <source>
        <dbReference type="ARBA" id="ARBA00022842"/>
    </source>
</evidence>
<keyword evidence="6" id="KW-1185">Reference proteome</keyword>
<dbReference type="NCBIfam" id="TIGR01509">
    <property type="entry name" value="HAD-SF-IA-v3"/>
    <property type="match status" value="1"/>
</dbReference>
<protein>
    <submittedName>
        <fullName evidence="5">HAD family phosphatase</fullName>
    </submittedName>
</protein>
<dbReference type="SUPFAM" id="SSF56784">
    <property type="entry name" value="HAD-like"/>
    <property type="match status" value="1"/>
</dbReference>
<dbReference type="PANTHER" id="PTHR46193:SF21">
    <property type="entry name" value="SLL1138 PROTEIN"/>
    <property type="match status" value="1"/>
</dbReference>
<dbReference type="PANTHER" id="PTHR46193">
    <property type="entry name" value="6-PHOSPHOGLUCONATE PHOSPHATASE"/>
    <property type="match status" value="1"/>
</dbReference>
<evidence type="ECO:0000313" key="5">
    <source>
        <dbReference type="EMBL" id="MDJ1183143.1"/>
    </source>
</evidence>
<dbReference type="InterPro" id="IPR051600">
    <property type="entry name" value="Beta-PGM-like"/>
</dbReference>
<dbReference type="InterPro" id="IPR023198">
    <property type="entry name" value="PGP-like_dom2"/>
</dbReference>
<dbReference type="InterPro" id="IPR041492">
    <property type="entry name" value="HAD_2"/>
</dbReference>
<dbReference type="Gene3D" id="1.10.150.240">
    <property type="entry name" value="Putative phosphatase, domain 2"/>
    <property type="match status" value="1"/>
</dbReference>
<dbReference type="Proteomes" id="UP001232992">
    <property type="component" value="Unassembled WGS sequence"/>
</dbReference>
<comment type="caution">
    <text evidence="5">The sequence shown here is derived from an EMBL/GenBank/DDBJ whole genome shotgun (WGS) entry which is preliminary data.</text>
</comment>
<keyword evidence="3" id="KW-0479">Metal-binding</keyword>
<evidence type="ECO:0000256" key="3">
    <source>
        <dbReference type="ARBA" id="ARBA00022723"/>
    </source>
</evidence>
<gene>
    <name evidence="5" type="ORF">PMH09_08040</name>
</gene>
<organism evidence="5 6">
    <name type="scientific">Roseofilum casamattae BLCC-M143</name>
    <dbReference type="NCBI Taxonomy" id="3022442"/>
    <lineage>
        <taxon>Bacteria</taxon>
        <taxon>Bacillati</taxon>
        <taxon>Cyanobacteriota</taxon>
        <taxon>Cyanophyceae</taxon>
        <taxon>Desertifilales</taxon>
        <taxon>Desertifilaceae</taxon>
        <taxon>Roseofilum</taxon>
        <taxon>Roseofilum casamattae</taxon>
    </lineage>
</organism>
<proteinExistence type="inferred from homology"/>
<name>A0ABT7BXY4_9CYAN</name>
<dbReference type="RefSeq" id="WP_283757798.1">
    <property type="nucleotide sequence ID" value="NZ_JAQOSQ010000006.1"/>
</dbReference>
<accession>A0ABT7BXY4</accession>
<comment type="cofactor">
    <cofactor evidence="1">
        <name>Mg(2+)</name>
        <dbReference type="ChEBI" id="CHEBI:18420"/>
    </cofactor>
</comment>
<dbReference type="InterPro" id="IPR006439">
    <property type="entry name" value="HAD-SF_hydro_IA"/>
</dbReference>
<sequence>MSLKVVLFDFNGVIVNDESIHQALLDEALLSENLRPDPNDYKQLCLGRSDRASLTNLLQKRGRSPDARSLERLIRQKAIAYQQRLESLPKIPVYPGVEDLIYKLRVAKIRIGLVTEALRTEVKWVLNRVNLWQYFEVVVGGDETSQSKPDPQAYCLAIDRFNQLDPSLKLVAQDCLAIEDTPVGILSAKNAGIMVVGVANTYPFHMIQRQANWTVDYLHELEVDRVRQVLAGHQEWENQDREILENIN</sequence>
<dbReference type="CDD" id="cd07505">
    <property type="entry name" value="HAD_BPGM-like"/>
    <property type="match status" value="1"/>
</dbReference>
<dbReference type="Gene3D" id="3.40.50.1000">
    <property type="entry name" value="HAD superfamily/HAD-like"/>
    <property type="match status" value="1"/>
</dbReference>
<keyword evidence="4" id="KW-0460">Magnesium</keyword>
<dbReference type="SFLD" id="SFLDS00003">
    <property type="entry name" value="Haloacid_Dehalogenase"/>
    <property type="match status" value="1"/>
</dbReference>
<evidence type="ECO:0000313" key="6">
    <source>
        <dbReference type="Proteomes" id="UP001232992"/>
    </source>
</evidence>
<reference evidence="5 6" key="1">
    <citation type="submission" date="2023-01" db="EMBL/GenBank/DDBJ databases">
        <title>Novel diversity within Roseofilum (Cyanobacteria; Desertifilaceae) from marine benthic mats with descriptions of four novel species.</title>
        <authorList>
            <person name="Wang Y."/>
            <person name="Berthold D.E."/>
            <person name="Hu J."/>
            <person name="Lefler F.W."/>
            <person name="Laughinghouse H.D. IV."/>
        </authorList>
    </citation>
    <scope>NUCLEOTIDE SEQUENCE [LARGE SCALE GENOMIC DNA]</scope>
    <source>
        <strain evidence="5 6">BLCC-M143</strain>
    </source>
</reference>
<dbReference type="Pfam" id="PF13419">
    <property type="entry name" value="HAD_2"/>
    <property type="match status" value="1"/>
</dbReference>
<dbReference type="SFLD" id="SFLDG01129">
    <property type="entry name" value="C1.5:_HAD__Beta-PGM__Phosphata"/>
    <property type="match status" value="1"/>
</dbReference>
<dbReference type="EMBL" id="JAQOSQ010000006">
    <property type="protein sequence ID" value="MDJ1183143.1"/>
    <property type="molecule type" value="Genomic_DNA"/>
</dbReference>
<comment type="similarity">
    <text evidence="2">Belongs to the HAD-like hydrolase superfamily. CbbY/CbbZ/Gph/YieH family.</text>
</comment>